<evidence type="ECO:0000256" key="2">
    <source>
        <dbReference type="ARBA" id="ARBA00022692"/>
    </source>
</evidence>
<keyword evidence="4 5" id="KW-0472">Membrane</keyword>
<evidence type="ECO:0000256" key="4">
    <source>
        <dbReference type="ARBA" id="ARBA00023136"/>
    </source>
</evidence>
<evidence type="ECO:0000256" key="1">
    <source>
        <dbReference type="ARBA" id="ARBA00004141"/>
    </source>
</evidence>
<reference evidence="7" key="1">
    <citation type="journal article" date="2019" name="Int. J. Syst. Evol. Microbiol.">
        <title>The Global Catalogue of Microorganisms (GCM) 10K type strain sequencing project: providing services to taxonomists for standard genome sequencing and annotation.</title>
        <authorList>
            <consortium name="The Broad Institute Genomics Platform"/>
            <consortium name="The Broad Institute Genome Sequencing Center for Infectious Disease"/>
            <person name="Wu L."/>
            <person name="Ma J."/>
        </authorList>
    </citation>
    <scope>NUCLEOTIDE SEQUENCE [LARGE SCALE GENOMIC DNA]</scope>
    <source>
        <strain evidence="7">TBRC 7912</strain>
    </source>
</reference>
<feature type="transmembrane region" description="Helical" evidence="5">
    <location>
        <begin position="97"/>
        <end position="116"/>
    </location>
</feature>
<dbReference type="Pfam" id="PF13564">
    <property type="entry name" value="DoxX_2"/>
    <property type="match status" value="1"/>
</dbReference>
<protein>
    <submittedName>
        <fullName evidence="6">DoxX family protein</fullName>
    </submittedName>
</protein>
<keyword evidence="3 5" id="KW-1133">Transmembrane helix</keyword>
<name>A0ABV8FDI2_9ACTN</name>
<keyword evidence="7" id="KW-1185">Reference proteome</keyword>
<dbReference type="InterPro" id="IPR032808">
    <property type="entry name" value="DoxX"/>
</dbReference>
<accession>A0ABV8FDI2</accession>
<dbReference type="EMBL" id="JBHSBC010000066">
    <property type="protein sequence ID" value="MFC3986747.1"/>
    <property type="molecule type" value="Genomic_DNA"/>
</dbReference>
<sequence>MFIATAVLSVLLALAFAGAGFPKASGKEEMAAQLGRLGVSAGFMRVIGALEIIGAVGLIAGLWVGALGVAAAIGLALLMAGAVATHVKARDAAKGSLPSLVLLVLSAVTAALGLAAL</sequence>
<proteinExistence type="predicted"/>
<feature type="transmembrane region" description="Helical" evidence="5">
    <location>
        <begin position="52"/>
        <end position="85"/>
    </location>
</feature>
<comment type="subcellular location">
    <subcellularLocation>
        <location evidence="1">Membrane</location>
        <topology evidence="1">Multi-pass membrane protein</topology>
    </subcellularLocation>
</comment>
<organism evidence="6 7">
    <name type="scientific">Streptosporangium jomthongense</name>
    <dbReference type="NCBI Taxonomy" id="1193683"/>
    <lineage>
        <taxon>Bacteria</taxon>
        <taxon>Bacillati</taxon>
        <taxon>Actinomycetota</taxon>
        <taxon>Actinomycetes</taxon>
        <taxon>Streptosporangiales</taxon>
        <taxon>Streptosporangiaceae</taxon>
        <taxon>Streptosporangium</taxon>
    </lineage>
</organism>
<dbReference type="Proteomes" id="UP001595698">
    <property type="component" value="Unassembled WGS sequence"/>
</dbReference>
<evidence type="ECO:0000313" key="7">
    <source>
        <dbReference type="Proteomes" id="UP001595698"/>
    </source>
</evidence>
<comment type="caution">
    <text evidence="6">The sequence shown here is derived from an EMBL/GenBank/DDBJ whole genome shotgun (WGS) entry which is preliminary data.</text>
</comment>
<keyword evidence="2 5" id="KW-0812">Transmembrane</keyword>
<dbReference type="RefSeq" id="WP_352012242.1">
    <property type="nucleotide sequence ID" value="NZ_JBHSBC010000066.1"/>
</dbReference>
<evidence type="ECO:0000256" key="3">
    <source>
        <dbReference type="ARBA" id="ARBA00022989"/>
    </source>
</evidence>
<evidence type="ECO:0000256" key="5">
    <source>
        <dbReference type="SAM" id="Phobius"/>
    </source>
</evidence>
<gene>
    <name evidence="6" type="ORF">ACFOYY_41920</name>
</gene>
<evidence type="ECO:0000313" key="6">
    <source>
        <dbReference type="EMBL" id="MFC3986747.1"/>
    </source>
</evidence>